<feature type="binding site" evidence="8">
    <location>
        <position position="62"/>
    </location>
    <ligand>
        <name>Zn(2+)</name>
        <dbReference type="ChEBI" id="CHEBI:29105"/>
        <label>1</label>
    </ligand>
</feature>
<dbReference type="GO" id="GO:0046872">
    <property type="term" value="F:metal ion binding"/>
    <property type="evidence" value="ECO:0007669"/>
    <property type="project" value="UniProtKB-UniRule"/>
</dbReference>
<dbReference type="GO" id="GO:0006508">
    <property type="term" value="P:proteolysis"/>
    <property type="evidence" value="ECO:0007669"/>
    <property type="project" value="UniProtKB-KW"/>
</dbReference>
<feature type="binding site" evidence="8">
    <location>
        <position position="168"/>
    </location>
    <ligand>
        <name>Zn(2+)</name>
        <dbReference type="ChEBI" id="CHEBI:29105"/>
        <label>1</label>
    </ligand>
</feature>
<name>A0A7G1G8C0_9BACT</name>
<sequence length="343" mass="38621">MKKYLKNLTELHGAPGNEEKVREFIKNEIKDKVDEIYEDVMGNLITKIKGKSSEKKLMISAHMDEVGFLITKINEDGTFNISPSGGVDPRVVRAQRLLINGELPAIVNQTPIHLDHDIQKVQGYDSIKVFAGFTKKEEAKNKVKLGDMVTFDVKYYENEDFALCKAFDDRVGCSIMMDIIDNIKETNENPQYDTYFCFVTQEEAGLRGSGVAAEYVKPDVALVLEGTTAGDNPELEPEKWATHLNDGPVITFMHSGVVLKKEVYEEIIKTAKDLNIKYQYKMRTAGGTDAARFARTMYGIPSGVISVPCRYIHSANSIINLKDYERVYKLSNKLIMNGRIAEL</sequence>
<feature type="binding site" evidence="8">
    <location>
        <position position="225"/>
    </location>
    <ligand>
        <name>Zn(2+)</name>
        <dbReference type="ChEBI" id="CHEBI:29105"/>
        <label>1</label>
    </ligand>
</feature>
<accession>A0A7G1G8C0</accession>
<dbReference type="PANTHER" id="PTHR32481">
    <property type="entry name" value="AMINOPEPTIDASE"/>
    <property type="match status" value="1"/>
</dbReference>
<dbReference type="GO" id="GO:0004177">
    <property type="term" value="F:aminopeptidase activity"/>
    <property type="evidence" value="ECO:0007669"/>
    <property type="project" value="UniProtKB-UniRule"/>
</dbReference>
<evidence type="ECO:0000256" key="3">
    <source>
        <dbReference type="ARBA" id="ARBA00022670"/>
    </source>
</evidence>
<keyword evidence="10" id="KW-1185">Reference proteome</keyword>
<keyword evidence="3" id="KW-0645">Protease</keyword>
<dbReference type="AlphaFoldDB" id="A0A7G1G8C0"/>
<evidence type="ECO:0000256" key="8">
    <source>
        <dbReference type="PIRSR" id="PIRSR001123-2"/>
    </source>
</evidence>
<dbReference type="RefSeq" id="WP_190613521.1">
    <property type="nucleotide sequence ID" value="NZ_AP018712.1"/>
</dbReference>
<evidence type="ECO:0000256" key="4">
    <source>
        <dbReference type="ARBA" id="ARBA00022723"/>
    </source>
</evidence>
<evidence type="ECO:0000313" key="9">
    <source>
        <dbReference type="EMBL" id="BBE31153.1"/>
    </source>
</evidence>
<protein>
    <submittedName>
        <fullName evidence="9">Endoglucanase</fullName>
    </submittedName>
</protein>
<dbReference type="SUPFAM" id="SSF53187">
    <property type="entry name" value="Zn-dependent exopeptidases"/>
    <property type="match status" value="1"/>
</dbReference>
<evidence type="ECO:0000313" key="10">
    <source>
        <dbReference type="Proteomes" id="UP000516361"/>
    </source>
</evidence>
<keyword evidence="4 8" id="KW-0479">Metal-binding</keyword>
<organism evidence="9 10">
    <name type="scientific">Tepiditoga spiralis</name>
    <dbReference type="NCBI Taxonomy" id="2108365"/>
    <lineage>
        <taxon>Bacteria</taxon>
        <taxon>Thermotogati</taxon>
        <taxon>Thermotogota</taxon>
        <taxon>Thermotogae</taxon>
        <taxon>Petrotogales</taxon>
        <taxon>Petrotogaceae</taxon>
        <taxon>Tepiditoga</taxon>
    </lineage>
</organism>
<dbReference type="InterPro" id="IPR051464">
    <property type="entry name" value="Peptidase_M42_aminopept"/>
</dbReference>
<feature type="binding site" evidence="8">
    <location>
        <position position="203"/>
    </location>
    <ligand>
        <name>Zn(2+)</name>
        <dbReference type="ChEBI" id="CHEBI:29105"/>
        <label>2</label>
    </ligand>
</feature>
<feature type="binding site" evidence="8">
    <location>
        <position position="313"/>
    </location>
    <ligand>
        <name>Zn(2+)</name>
        <dbReference type="ChEBI" id="CHEBI:29105"/>
        <label>2</label>
    </ligand>
</feature>
<dbReference type="Gene3D" id="3.40.630.10">
    <property type="entry name" value="Zn peptidases"/>
    <property type="match status" value="1"/>
</dbReference>
<evidence type="ECO:0000256" key="1">
    <source>
        <dbReference type="ARBA" id="ARBA00006272"/>
    </source>
</evidence>
<comment type="cofactor">
    <cofactor evidence="8">
        <name>a divalent metal cation</name>
        <dbReference type="ChEBI" id="CHEBI:60240"/>
    </cofactor>
    <text evidence="8">Binds 2 divalent metal cations per subunit.</text>
</comment>
<dbReference type="SUPFAM" id="SSF101821">
    <property type="entry name" value="Aminopeptidase/glucanase lid domain"/>
    <property type="match status" value="1"/>
</dbReference>
<dbReference type="KEGG" id="ocy:OSSY52_12940"/>
<dbReference type="Pfam" id="PF05343">
    <property type="entry name" value="Peptidase_M42"/>
    <property type="match status" value="1"/>
</dbReference>
<dbReference type="InterPro" id="IPR008007">
    <property type="entry name" value="Peptidase_M42"/>
</dbReference>
<dbReference type="InParanoid" id="A0A7G1G8C0"/>
<keyword evidence="2" id="KW-0031">Aminopeptidase</keyword>
<feature type="active site" description="Proton acceptor" evidence="7">
    <location>
        <position position="202"/>
    </location>
</feature>
<dbReference type="PIRSF" id="PIRSF001123">
    <property type="entry name" value="PepA_GA"/>
    <property type="match status" value="1"/>
</dbReference>
<reference evidence="9 10" key="1">
    <citation type="submission" date="2018-06" db="EMBL/GenBank/DDBJ databases">
        <title>Genome sequencing of Oceanotoga sp. sy52.</title>
        <authorList>
            <person name="Mori K."/>
        </authorList>
    </citation>
    <scope>NUCLEOTIDE SEQUENCE [LARGE SCALE GENOMIC DNA]</scope>
    <source>
        <strain evidence="10">sy52</strain>
    </source>
</reference>
<feature type="binding site" evidence="8">
    <location>
        <position position="168"/>
    </location>
    <ligand>
        <name>Zn(2+)</name>
        <dbReference type="ChEBI" id="CHEBI:29105"/>
        <label>2</label>
    </ligand>
</feature>
<gene>
    <name evidence="9" type="ORF">OSSY52_12940</name>
</gene>
<proteinExistence type="inferred from homology"/>
<keyword evidence="5" id="KW-0378">Hydrolase</keyword>
<dbReference type="PANTHER" id="PTHR32481:SF5">
    <property type="entry name" value="ENDOGLUCANASE"/>
    <property type="match status" value="1"/>
</dbReference>
<evidence type="ECO:0000256" key="2">
    <source>
        <dbReference type="ARBA" id="ARBA00022438"/>
    </source>
</evidence>
<evidence type="ECO:0000256" key="5">
    <source>
        <dbReference type="ARBA" id="ARBA00022801"/>
    </source>
</evidence>
<comment type="similarity">
    <text evidence="1 6">Belongs to the peptidase M42 family.</text>
</comment>
<dbReference type="Gene3D" id="2.40.30.40">
    <property type="entry name" value="Peptidase M42, domain 2"/>
    <property type="match status" value="1"/>
</dbReference>
<dbReference type="FunCoup" id="A0A7G1G8C0">
    <property type="interactions" value="63"/>
</dbReference>
<evidence type="ECO:0000256" key="7">
    <source>
        <dbReference type="PIRSR" id="PIRSR001123-1"/>
    </source>
</evidence>
<dbReference type="Proteomes" id="UP000516361">
    <property type="component" value="Chromosome"/>
</dbReference>
<dbReference type="InterPro" id="IPR023367">
    <property type="entry name" value="Peptidase_M42_dom2"/>
</dbReference>
<evidence type="ECO:0000256" key="6">
    <source>
        <dbReference type="PIRNR" id="PIRNR001123"/>
    </source>
</evidence>
<dbReference type="EMBL" id="AP018712">
    <property type="protein sequence ID" value="BBE31153.1"/>
    <property type="molecule type" value="Genomic_DNA"/>
</dbReference>